<gene>
    <name evidence="1" type="ORF">GCM10023189_32260</name>
</gene>
<dbReference type="Proteomes" id="UP001501175">
    <property type="component" value="Unassembled WGS sequence"/>
</dbReference>
<keyword evidence="2" id="KW-1185">Reference proteome</keyword>
<accession>A0ABP8N3V2</accession>
<protein>
    <submittedName>
        <fullName evidence="1">Uncharacterized protein</fullName>
    </submittedName>
</protein>
<reference evidence="2" key="1">
    <citation type="journal article" date="2019" name="Int. J. Syst. Evol. Microbiol.">
        <title>The Global Catalogue of Microorganisms (GCM) 10K type strain sequencing project: providing services to taxonomists for standard genome sequencing and annotation.</title>
        <authorList>
            <consortium name="The Broad Institute Genomics Platform"/>
            <consortium name="The Broad Institute Genome Sequencing Center for Infectious Disease"/>
            <person name="Wu L."/>
            <person name="Ma J."/>
        </authorList>
    </citation>
    <scope>NUCLEOTIDE SEQUENCE [LARGE SCALE GENOMIC DNA]</scope>
    <source>
        <strain evidence="2">JCM 17927</strain>
    </source>
</reference>
<evidence type="ECO:0000313" key="1">
    <source>
        <dbReference type="EMBL" id="GAA4459075.1"/>
    </source>
</evidence>
<dbReference type="EMBL" id="BAABHD010000030">
    <property type="protein sequence ID" value="GAA4459075.1"/>
    <property type="molecule type" value="Genomic_DNA"/>
</dbReference>
<evidence type="ECO:0000313" key="2">
    <source>
        <dbReference type="Proteomes" id="UP001501175"/>
    </source>
</evidence>
<proteinExistence type="predicted"/>
<organism evidence="1 2">
    <name type="scientific">Nibrella saemangeumensis</name>
    <dbReference type="NCBI Taxonomy" id="1084526"/>
    <lineage>
        <taxon>Bacteria</taxon>
        <taxon>Pseudomonadati</taxon>
        <taxon>Bacteroidota</taxon>
        <taxon>Cytophagia</taxon>
        <taxon>Cytophagales</taxon>
        <taxon>Spirosomataceae</taxon>
        <taxon>Nibrella</taxon>
    </lineage>
</organism>
<comment type="caution">
    <text evidence="1">The sequence shown here is derived from an EMBL/GenBank/DDBJ whole genome shotgun (WGS) entry which is preliminary data.</text>
</comment>
<sequence length="64" mass="7448">MPRPTTKRSNLFLYEGYLHSRWLEGPTNVKEQLTEIKAFGYNGSYTILANFLSTWTCNSIVEIF</sequence>
<name>A0ABP8N3V2_9BACT</name>